<evidence type="ECO:0000256" key="2">
    <source>
        <dbReference type="ARBA" id="ARBA00022448"/>
    </source>
</evidence>
<dbReference type="InterPro" id="IPR015856">
    <property type="entry name" value="ABC_transpr_CbiO/EcfA_su"/>
</dbReference>
<feature type="domain" description="ABC transporter" evidence="9">
    <location>
        <begin position="5"/>
        <end position="248"/>
    </location>
</feature>
<proteinExistence type="inferred from homology"/>
<dbReference type="InterPro" id="IPR027417">
    <property type="entry name" value="P-loop_NTPase"/>
</dbReference>
<evidence type="ECO:0000256" key="6">
    <source>
        <dbReference type="ARBA" id="ARBA00022967"/>
    </source>
</evidence>
<dbReference type="InterPro" id="IPR030946">
    <property type="entry name" value="EcfA2"/>
</dbReference>
<comment type="similarity">
    <text evidence="8">Belongs to the ABC transporter superfamily. Energy-coupling factor EcfA family.</text>
</comment>
<dbReference type="PROSITE" id="PS00211">
    <property type="entry name" value="ABC_TRANSPORTER_1"/>
    <property type="match status" value="1"/>
</dbReference>
<comment type="subunit">
    <text evidence="8">Forms a stable energy-coupling factor (ECF) transporter complex composed of 2 membrane-embedded substrate-binding proteins (S component), 2 ATP-binding proteins (A component) and 2 transmembrane proteins (T component).</text>
</comment>
<dbReference type="NCBIfam" id="TIGR04521">
    <property type="entry name" value="ECF_ATPase_2"/>
    <property type="match status" value="1"/>
</dbReference>
<dbReference type="PROSITE" id="PS50893">
    <property type="entry name" value="ABC_TRANSPORTER_2"/>
    <property type="match status" value="1"/>
</dbReference>
<dbReference type="GO" id="GO:0005524">
    <property type="term" value="F:ATP binding"/>
    <property type="evidence" value="ECO:0007669"/>
    <property type="project" value="UniProtKB-UniRule"/>
</dbReference>
<dbReference type="InterPro" id="IPR003593">
    <property type="entry name" value="AAA+_ATPase"/>
</dbReference>
<dbReference type="InterPro" id="IPR003439">
    <property type="entry name" value="ABC_transporter-like_ATP-bd"/>
</dbReference>
<evidence type="ECO:0000256" key="3">
    <source>
        <dbReference type="ARBA" id="ARBA00022475"/>
    </source>
</evidence>
<keyword evidence="4 8" id="KW-0547">Nucleotide-binding</keyword>
<evidence type="ECO:0000256" key="5">
    <source>
        <dbReference type="ARBA" id="ARBA00022840"/>
    </source>
</evidence>
<dbReference type="GO" id="GO:0042626">
    <property type="term" value="F:ATPase-coupled transmembrane transporter activity"/>
    <property type="evidence" value="ECO:0007669"/>
    <property type="project" value="TreeGrafter"/>
</dbReference>
<keyword evidence="11" id="KW-1185">Reference proteome</keyword>
<evidence type="ECO:0000256" key="7">
    <source>
        <dbReference type="ARBA" id="ARBA00023136"/>
    </source>
</evidence>
<evidence type="ECO:0000313" key="10">
    <source>
        <dbReference type="EMBL" id="GAK29934.1"/>
    </source>
</evidence>
<keyword evidence="3 8" id="KW-1003">Cell membrane</keyword>
<dbReference type="GO" id="GO:0043190">
    <property type="term" value="C:ATP-binding cassette (ABC) transporter complex"/>
    <property type="evidence" value="ECO:0007669"/>
    <property type="project" value="TreeGrafter"/>
</dbReference>
<dbReference type="Gene3D" id="3.40.50.300">
    <property type="entry name" value="P-loop containing nucleotide triphosphate hydrolases"/>
    <property type="match status" value="1"/>
</dbReference>
<accession>A0A069CRD0</accession>
<dbReference type="SUPFAM" id="SSF52540">
    <property type="entry name" value="P-loop containing nucleoside triphosphate hydrolases"/>
    <property type="match status" value="1"/>
</dbReference>
<keyword evidence="7 8" id="KW-0472">Membrane</keyword>
<organism evidence="10 11">
    <name type="scientific">Weissella oryzae (strain DSM 25784 / JCM 18191 / LMG 30913 / SG25)</name>
    <dbReference type="NCBI Taxonomy" id="1329250"/>
    <lineage>
        <taxon>Bacteria</taxon>
        <taxon>Bacillati</taxon>
        <taxon>Bacillota</taxon>
        <taxon>Bacilli</taxon>
        <taxon>Lactobacillales</taxon>
        <taxon>Lactobacillaceae</taxon>
        <taxon>Weissella</taxon>
    </lineage>
</organism>
<dbReference type="PANTHER" id="PTHR43553">
    <property type="entry name" value="HEAVY METAL TRANSPORTER"/>
    <property type="match status" value="1"/>
</dbReference>
<dbReference type="EC" id="7.-.-.-" evidence="8"/>
<gene>
    <name evidence="10" type="ORF">WOSG25_010210</name>
</gene>
<dbReference type="Pfam" id="PF00005">
    <property type="entry name" value="ABC_tran"/>
    <property type="match status" value="1"/>
</dbReference>
<dbReference type="AlphaFoldDB" id="A0A069CRD0"/>
<evidence type="ECO:0000259" key="9">
    <source>
        <dbReference type="PROSITE" id="PS50893"/>
    </source>
</evidence>
<protein>
    <recommendedName>
        <fullName evidence="8">Energy-coupling factor transporter ATP-binding protein EcfA2</fullName>
        <ecNumber evidence="8">7.-.-.-</ecNumber>
    </recommendedName>
</protein>
<comment type="subcellular location">
    <subcellularLocation>
        <location evidence="1 8">Cell membrane</location>
        <topology evidence="1 8">Peripheral membrane protein</topology>
    </subcellularLocation>
</comment>
<dbReference type="EMBL" id="DF820484">
    <property type="protein sequence ID" value="GAK29934.1"/>
    <property type="molecule type" value="Genomic_DNA"/>
</dbReference>
<dbReference type="STRING" id="1329250.WOSG25_010210"/>
<dbReference type="CDD" id="cd03225">
    <property type="entry name" value="ABC_cobalt_CbiO_domain1"/>
    <property type="match status" value="1"/>
</dbReference>
<dbReference type="GO" id="GO:0016887">
    <property type="term" value="F:ATP hydrolysis activity"/>
    <property type="evidence" value="ECO:0007669"/>
    <property type="project" value="InterPro"/>
</dbReference>
<dbReference type="InterPro" id="IPR050095">
    <property type="entry name" value="ECF_ABC_transporter_ATP-bd"/>
</dbReference>
<dbReference type="Proteomes" id="UP000030643">
    <property type="component" value="Unassembled WGS sequence"/>
</dbReference>
<evidence type="ECO:0000256" key="8">
    <source>
        <dbReference type="RuleBase" id="RU365104"/>
    </source>
</evidence>
<sequence>MAMAINFKEVGFTYQLGTPFATPGLHAVNFTIPEKAFTAVIGHTGSGKSTMVQHLDGLLIPTAGKIELGTVTIEPATKLRELNAVRAHVGLVFQFPEAQLFEQSVIRDVMFGPKNFGKSEDEAHQAAVQALRLVGMAASYDERSPFDLSGGQMRRVAIAGVLAMEPDLLILDEPTAGLDPAGQTELMELFAKLQRERAMAVVLITHQMEDVAKYADHVIVFEKGTVIQEGSPSEIFADEAWLKARQLDVPLARQFADQLAAKGIELTNVLDMEQLADQLAERLGGHANVH</sequence>
<dbReference type="eggNOG" id="COG1122">
    <property type="taxonomic scope" value="Bacteria"/>
</dbReference>
<dbReference type="InterPro" id="IPR017871">
    <property type="entry name" value="ABC_transporter-like_CS"/>
</dbReference>
<dbReference type="PANTHER" id="PTHR43553:SF27">
    <property type="entry name" value="ENERGY-COUPLING FACTOR TRANSPORTER ATP-BINDING PROTEIN ECFA2"/>
    <property type="match status" value="1"/>
</dbReference>
<keyword evidence="5 8" id="KW-0067">ATP-binding</keyword>
<keyword evidence="2 8" id="KW-0813">Transport</keyword>
<name>A0A069CRD0_WEIOS</name>
<evidence type="ECO:0000256" key="4">
    <source>
        <dbReference type="ARBA" id="ARBA00022741"/>
    </source>
</evidence>
<reference evidence="11" key="1">
    <citation type="journal article" date="2014" name="Genome Announc.">
        <title>Draft genome sequence of Weissella oryzae SG25T, isolated from fermented rice grains.</title>
        <authorList>
            <person name="Tanizawa Y."/>
            <person name="Fujisawa T."/>
            <person name="Mochizuki T."/>
            <person name="Kaminuma E."/>
            <person name="Suzuki Y."/>
            <person name="Nakamura Y."/>
            <person name="Tohno M."/>
        </authorList>
    </citation>
    <scope>NUCLEOTIDE SEQUENCE [LARGE SCALE GENOMIC DNA]</scope>
    <source>
        <strain evidence="11">DSM 25784 / JCM 18191 / LMG 30913 / SG25</strain>
    </source>
</reference>
<dbReference type="FunFam" id="3.40.50.300:FF:000224">
    <property type="entry name" value="Energy-coupling factor transporter ATP-binding protein EcfA"/>
    <property type="match status" value="1"/>
</dbReference>
<evidence type="ECO:0000256" key="1">
    <source>
        <dbReference type="ARBA" id="ARBA00004202"/>
    </source>
</evidence>
<dbReference type="SMART" id="SM00382">
    <property type="entry name" value="AAA"/>
    <property type="match status" value="1"/>
</dbReference>
<comment type="function">
    <text evidence="8">ATP-binding (A) component of a common energy-coupling factor (ECF) ABC-transporter complex.</text>
</comment>
<evidence type="ECO:0000313" key="11">
    <source>
        <dbReference type="Proteomes" id="UP000030643"/>
    </source>
</evidence>
<keyword evidence="6" id="KW-1278">Translocase</keyword>